<dbReference type="CDD" id="cd02440">
    <property type="entry name" value="AdoMet_MTases"/>
    <property type="match status" value="1"/>
</dbReference>
<dbReference type="Gene3D" id="3.40.50.150">
    <property type="entry name" value="Vaccinia Virus protein VP39"/>
    <property type="match status" value="1"/>
</dbReference>
<dbReference type="PANTHER" id="PTHR42912:SF83">
    <property type="entry name" value="METHYLTRANSFERASE TYPE 11 DOMAIN-CONTAINING PROTEIN"/>
    <property type="match status" value="1"/>
</dbReference>
<dbReference type="InterPro" id="IPR029063">
    <property type="entry name" value="SAM-dependent_MTases_sf"/>
</dbReference>
<dbReference type="OrthoDB" id="416496at2759"/>
<dbReference type="PANTHER" id="PTHR42912">
    <property type="entry name" value="METHYLTRANSFERASE"/>
    <property type="match status" value="1"/>
</dbReference>
<evidence type="ECO:0000313" key="6">
    <source>
        <dbReference type="Proteomes" id="UP000322899"/>
    </source>
</evidence>
<evidence type="ECO:0000313" key="5">
    <source>
        <dbReference type="EMBL" id="KAA0173330.1"/>
    </source>
</evidence>
<evidence type="ECO:0000313" key="3">
    <source>
        <dbReference type="EMBL" id="KAA0166324.1"/>
    </source>
</evidence>
<dbReference type="InterPro" id="IPR050508">
    <property type="entry name" value="Methyltransf_Superfamily"/>
</dbReference>
<reference evidence="6 7" key="1">
    <citation type="submission" date="2019-07" db="EMBL/GenBank/DDBJ databases">
        <title>Genomes of Cafeteria roenbergensis.</title>
        <authorList>
            <person name="Fischer M.G."/>
            <person name="Hackl T."/>
            <person name="Roman M."/>
        </authorList>
    </citation>
    <scope>NUCLEOTIDE SEQUENCE [LARGE SCALE GENOMIC DNA]</scope>
    <source>
        <strain evidence="2 7">BVI</strain>
        <strain evidence="3 9">Cflag</strain>
        <strain evidence="5 6">E4-10P</strain>
        <strain evidence="4 8">RCC970-E3</strain>
    </source>
</reference>
<sequence length="264" mass="28645">MPPRSNAAASGGTSSTLPAIDLPDDMGVCACGEASRRAFDNSAPEYDSLVGQEELFMGLRLLRWWLLGKSEGRVLEVACGTARNIDYFRAAPDGATEPSQGVTSLTLVDASQGMLDEARRKARERSTSRGALAEVRVVKASAEALPLDDGEFDTVADTFGLCSMDDPVGALLEMQRVCKPGGKILLLEHGIGTWEFINGLLERSAPKHFAKWGCWYNRDVDAIVKASGLRVVSRSRWHFGTTYVYECEPASKAELDAIRSRRGG</sequence>
<protein>
    <recommendedName>
        <fullName evidence="1">Methyltransferase type 11 domain-containing protein</fullName>
    </recommendedName>
</protein>
<feature type="domain" description="Methyltransferase type 11" evidence="1">
    <location>
        <begin position="75"/>
        <end position="185"/>
    </location>
</feature>
<name>A0A5A8DS19_CAFRO</name>
<dbReference type="Proteomes" id="UP000322899">
    <property type="component" value="Unassembled WGS sequence"/>
</dbReference>
<dbReference type="AlphaFoldDB" id="A0A5A8DS19"/>
<dbReference type="GO" id="GO:0008757">
    <property type="term" value="F:S-adenosylmethionine-dependent methyltransferase activity"/>
    <property type="evidence" value="ECO:0007669"/>
    <property type="project" value="InterPro"/>
</dbReference>
<dbReference type="Pfam" id="PF08241">
    <property type="entry name" value="Methyltransf_11"/>
    <property type="match status" value="1"/>
</dbReference>
<accession>A0A5A8DS19</accession>
<gene>
    <name evidence="5" type="ORF">FNF27_05254</name>
    <name evidence="4" type="ORF">FNF28_02621</name>
    <name evidence="2" type="ORF">FNF29_04116</name>
    <name evidence="3" type="ORF">FNF31_01548</name>
</gene>
<evidence type="ECO:0000313" key="7">
    <source>
        <dbReference type="Proteomes" id="UP000323011"/>
    </source>
</evidence>
<keyword evidence="7" id="KW-1185">Reference proteome</keyword>
<dbReference type="SUPFAM" id="SSF53335">
    <property type="entry name" value="S-adenosyl-L-methionine-dependent methyltransferases"/>
    <property type="match status" value="1"/>
</dbReference>
<dbReference type="Proteomes" id="UP000323011">
    <property type="component" value="Unassembled WGS sequence"/>
</dbReference>
<evidence type="ECO:0000313" key="4">
    <source>
        <dbReference type="EMBL" id="KAA0168203.1"/>
    </source>
</evidence>
<evidence type="ECO:0000313" key="2">
    <source>
        <dbReference type="EMBL" id="KAA0152001.1"/>
    </source>
</evidence>
<evidence type="ECO:0000259" key="1">
    <source>
        <dbReference type="Pfam" id="PF08241"/>
    </source>
</evidence>
<dbReference type="EMBL" id="VLTO01000035">
    <property type="protein sequence ID" value="KAA0173330.1"/>
    <property type="molecule type" value="Genomic_DNA"/>
</dbReference>
<evidence type="ECO:0000313" key="9">
    <source>
        <dbReference type="Proteomes" id="UP000325113"/>
    </source>
</evidence>
<dbReference type="EMBL" id="VLTL01000030">
    <property type="protein sequence ID" value="KAA0168203.1"/>
    <property type="molecule type" value="Genomic_DNA"/>
</dbReference>
<dbReference type="EMBL" id="VLTN01000023">
    <property type="protein sequence ID" value="KAA0152001.1"/>
    <property type="molecule type" value="Genomic_DNA"/>
</dbReference>
<evidence type="ECO:0000313" key="8">
    <source>
        <dbReference type="Proteomes" id="UP000324907"/>
    </source>
</evidence>
<proteinExistence type="predicted"/>
<comment type="caution">
    <text evidence="4">The sequence shown here is derived from an EMBL/GenBank/DDBJ whole genome shotgun (WGS) entry which is preliminary data.</text>
</comment>
<organism evidence="4 8">
    <name type="scientific">Cafeteria roenbergensis</name>
    <name type="common">Marine flagellate</name>
    <dbReference type="NCBI Taxonomy" id="33653"/>
    <lineage>
        <taxon>Eukaryota</taxon>
        <taxon>Sar</taxon>
        <taxon>Stramenopiles</taxon>
        <taxon>Bigyra</taxon>
        <taxon>Opalozoa</taxon>
        <taxon>Bicosoecida</taxon>
        <taxon>Cafeteriaceae</taxon>
        <taxon>Cafeteria</taxon>
    </lineage>
</organism>
<dbReference type="Proteomes" id="UP000324907">
    <property type="component" value="Unassembled WGS sequence"/>
</dbReference>
<dbReference type="InterPro" id="IPR013216">
    <property type="entry name" value="Methyltransf_11"/>
</dbReference>
<dbReference type="EMBL" id="VLTM01000009">
    <property type="protein sequence ID" value="KAA0166324.1"/>
    <property type="molecule type" value="Genomic_DNA"/>
</dbReference>
<dbReference type="OMA" id="EKLMRMG"/>
<dbReference type="Proteomes" id="UP000325113">
    <property type="component" value="Unassembled WGS sequence"/>
</dbReference>